<sequence length="75" mass="8976">MRRQDYGSSTQTLQRLNTQKRQESKFLRIRQVSFLIIDSIVFKATEIPWHLSRACPFHLHRGIFLLRSVKRCAPY</sequence>
<keyword evidence="2" id="KW-1185">Reference proteome</keyword>
<dbReference type="EMBL" id="RRYP01001479">
    <property type="protein sequence ID" value="TNV85899.1"/>
    <property type="molecule type" value="Genomic_DNA"/>
</dbReference>
<proteinExistence type="predicted"/>
<name>A0A8J8P4W8_HALGN</name>
<comment type="caution">
    <text evidence="1">The sequence shown here is derived from an EMBL/GenBank/DDBJ whole genome shotgun (WGS) entry which is preliminary data.</text>
</comment>
<evidence type="ECO:0000313" key="2">
    <source>
        <dbReference type="Proteomes" id="UP000785679"/>
    </source>
</evidence>
<dbReference type="Proteomes" id="UP000785679">
    <property type="component" value="Unassembled WGS sequence"/>
</dbReference>
<evidence type="ECO:0000313" key="1">
    <source>
        <dbReference type="EMBL" id="TNV85899.1"/>
    </source>
</evidence>
<gene>
    <name evidence="1" type="ORF">FGO68_gene3350</name>
</gene>
<organism evidence="1 2">
    <name type="scientific">Halteria grandinella</name>
    <dbReference type="NCBI Taxonomy" id="5974"/>
    <lineage>
        <taxon>Eukaryota</taxon>
        <taxon>Sar</taxon>
        <taxon>Alveolata</taxon>
        <taxon>Ciliophora</taxon>
        <taxon>Intramacronucleata</taxon>
        <taxon>Spirotrichea</taxon>
        <taxon>Stichotrichia</taxon>
        <taxon>Sporadotrichida</taxon>
        <taxon>Halteriidae</taxon>
        <taxon>Halteria</taxon>
    </lineage>
</organism>
<reference evidence="1" key="1">
    <citation type="submission" date="2019-06" db="EMBL/GenBank/DDBJ databases">
        <authorList>
            <person name="Zheng W."/>
        </authorList>
    </citation>
    <scope>NUCLEOTIDE SEQUENCE</scope>
    <source>
        <strain evidence="1">QDHG01</strain>
    </source>
</reference>
<protein>
    <submittedName>
        <fullName evidence="1">Uncharacterized protein</fullName>
    </submittedName>
</protein>
<accession>A0A8J8P4W8</accession>
<dbReference type="AlphaFoldDB" id="A0A8J8P4W8"/>